<comment type="caution">
    <text evidence="3">The sequence shown here is derived from an EMBL/GenBank/DDBJ whole genome shotgun (WGS) entry which is preliminary data.</text>
</comment>
<keyword evidence="4" id="KW-1185">Reference proteome</keyword>
<feature type="compositionally biased region" description="Polar residues" evidence="1">
    <location>
        <begin position="198"/>
        <end position="210"/>
    </location>
</feature>
<accession>A0AAN6VKZ4</accession>
<reference evidence="3" key="1">
    <citation type="journal article" date="2023" name="Mol. Phylogenet. Evol.">
        <title>Genome-scale phylogeny and comparative genomics of the fungal order Sordariales.</title>
        <authorList>
            <person name="Hensen N."/>
            <person name="Bonometti L."/>
            <person name="Westerberg I."/>
            <person name="Brannstrom I.O."/>
            <person name="Guillou S."/>
            <person name="Cros-Aarteil S."/>
            <person name="Calhoun S."/>
            <person name="Haridas S."/>
            <person name="Kuo A."/>
            <person name="Mondo S."/>
            <person name="Pangilinan J."/>
            <person name="Riley R."/>
            <person name="LaButti K."/>
            <person name="Andreopoulos B."/>
            <person name="Lipzen A."/>
            <person name="Chen C."/>
            <person name="Yan M."/>
            <person name="Daum C."/>
            <person name="Ng V."/>
            <person name="Clum A."/>
            <person name="Steindorff A."/>
            <person name="Ohm R.A."/>
            <person name="Martin F."/>
            <person name="Silar P."/>
            <person name="Natvig D.O."/>
            <person name="Lalanne C."/>
            <person name="Gautier V."/>
            <person name="Ament-Velasquez S.L."/>
            <person name="Kruys A."/>
            <person name="Hutchinson M.I."/>
            <person name="Powell A.J."/>
            <person name="Barry K."/>
            <person name="Miller A.N."/>
            <person name="Grigoriev I.V."/>
            <person name="Debuchy R."/>
            <person name="Gladieux P."/>
            <person name="Hiltunen Thoren M."/>
            <person name="Johannesson H."/>
        </authorList>
    </citation>
    <scope>NUCLEOTIDE SEQUENCE</scope>
    <source>
        <strain evidence="3">CBS 538.74</strain>
    </source>
</reference>
<feature type="compositionally biased region" description="Acidic residues" evidence="1">
    <location>
        <begin position="119"/>
        <end position="140"/>
    </location>
</feature>
<evidence type="ECO:0000256" key="2">
    <source>
        <dbReference type="SAM" id="SignalP"/>
    </source>
</evidence>
<name>A0AAN6VKZ4_9PEZI</name>
<proteinExistence type="predicted"/>
<feature type="chain" id="PRO_5042821870" evidence="2">
    <location>
        <begin position="19"/>
        <end position="258"/>
    </location>
</feature>
<gene>
    <name evidence="3" type="ORF">C8A00DRAFT_43610</name>
</gene>
<feature type="compositionally biased region" description="Low complexity" evidence="1">
    <location>
        <begin position="141"/>
        <end position="154"/>
    </location>
</feature>
<feature type="region of interest" description="Disordered" evidence="1">
    <location>
        <begin position="85"/>
        <end position="154"/>
    </location>
</feature>
<feature type="region of interest" description="Disordered" evidence="1">
    <location>
        <begin position="190"/>
        <end position="210"/>
    </location>
</feature>
<feature type="compositionally biased region" description="Low complexity" evidence="1">
    <location>
        <begin position="85"/>
        <end position="118"/>
    </location>
</feature>
<sequence>MRTSILSLGALAMGLVSAHEYPYCEADNCYNELTDKRFADEAKAFCPEFLAGTTTAASAIPTNFENCEGSVAAVSSACSCITYSDTPTSTAPPTTESTKEATTTEVPETSTTEAPEPTTTEEPEESTTEACEETETEEPESSTSTTKWTTSTLTTTTTRTITQCPETVTDCPAHSTRVTTEIIVTTTVCPVTDEPEGPTTTDSPSFVPSSTEFGTITIPSTSRGPQPTSSVPVTAGAGRAVRGVEGIAAVAGLFAAFL</sequence>
<reference evidence="3" key="2">
    <citation type="submission" date="2023-05" db="EMBL/GenBank/DDBJ databases">
        <authorList>
            <consortium name="Lawrence Berkeley National Laboratory"/>
            <person name="Steindorff A."/>
            <person name="Hensen N."/>
            <person name="Bonometti L."/>
            <person name="Westerberg I."/>
            <person name="Brannstrom I.O."/>
            <person name="Guillou S."/>
            <person name="Cros-Aarteil S."/>
            <person name="Calhoun S."/>
            <person name="Haridas S."/>
            <person name="Kuo A."/>
            <person name="Mondo S."/>
            <person name="Pangilinan J."/>
            <person name="Riley R."/>
            <person name="Labutti K."/>
            <person name="Andreopoulos B."/>
            <person name="Lipzen A."/>
            <person name="Chen C."/>
            <person name="Yanf M."/>
            <person name="Daum C."/>
            <person name="Ng V."/>
            <person name="Clum A."/>
            <person name="Ohm R."/>
            <person name="Martin F."/>
            <person name="Silar P."/>
            <person name="Natvig D."/>
            <person name="Lalanne C."/>
            <person name="Gautier V."/>
            <person name="Ament-Velasquez S.L."/>
            <person name="Kruys A."/>
            <person name="Hutchinson M.I."/>
            <person name="Powell A.J."/>
            <person name="Barry K."/>
            <person name="Miller A.N."/>
            <person name="Grigoriev I.V."/>
            <person name="Debuchy R."/>
            <person name="Gladieux P."/>
            <person name="Thoren M.H."/>
            <person name="Johannesson H."/>
        </authorList>
    </citation>
    <scope>NUCLEOTIDE SEQUENCE</scope>
    <source>
        <strain evidence="3">CBS 538.74</strain>
    </source>
</reference>
<protein>
    <submittedName>
        <fullName evidence="3">Cell wall protein sed1 protein</fullName>
    </submittedName>
</protein>
<evidence type="ECO:0000256" key="1">
    <source>
        <dbReference type="SAM" id="MobiDB-lite"/>
    </source>
</evidence>
<dbReference type="AlphaFoldDB" id="A0AAN6VKZ4"/>
<organism evidence="3 4">
    <name type="scientific">Chaetomidium leptoderma</name>
    <dbReference type="NCBI Taxonomy" id="669021"/>
    <lineage>
        <taxon>Eukaryota</taxon>
        <taxon>Fungi</taxon>
        <taxon>Dikarya</taxon>
        <taxon>Ascomycota</taxon>
        <taxon>Pezizomycotina</taxon>
        <taxon>Sordariomycetes</taxon>
        <taxon>Sordariomycetidae</taxon>
        <taxon>Sordariales</taxon>
        <taxon>Chaetomiaceae</taxon>
        <taxon>Chaetomidium</taxon>
    </lineage>
</organism>
<dbReference type="Proteomes" id="UP001302745">
    <property type="component" value="Unassembled WGS sequence"/>
</dbReference>
<keyword evidence="2" id="KW-0732">Signal</keyword>
<evidence type="ECO:0000313" key="3">
    <source>
        <dbReference type="EMBL" id="KAK4153493.1"/>
    </source>
</evidence>
<evidence type="ECO:0000313" key="4">
    <source>
        <dbReference type="Proteomes" id="UP001302745"/>
    </source>
</evidence>
<dbReference type="EMBL" id="MU856939">
    <property type="protein sequence ID" value="KAK4153493.1"/>
    <property type="molecule type" value="Genomic_DNA"/>
</dbReference>
<feature type="signal peptide" evidence="2">
    <location>
        <begin position="1"/>
        <end position="18"/>
    </location>
</feature>